<dbReference type="RefSeq" id="WP_094415710.1">
    <property type="nucleotide sequence ID" value="NZ_NOXV01000292.1"/>
</dbReference>
<evidence type="ECO:0000256" key="1">
    <source>
        <dbReference type="SAM" id="SignalP"/>
    </source>
</evidence>
<protein>
    <recommendedName>
        <fullName evidence="4">Outer membrane protein beta-barrel domain-containing protein</fullName>
    </recommendedName>
</protein>
<dbReference type="AlphaFoldDB" id="A0A255YZI3"/>
<organism evidence="2 3">
    <name type="scientific">Flavobacterium cyanobacteriorum</name>
    <dbReference type="NCBI Taxonomy" id="2022802"/>
    <lineage>
        <taxon>Bacteria</taxon>
        <taxon>Pseudomonadati</taxon>
        <taxon>Bacteroidota</taxon>
        <taxon>Flavobacteriia</taxon>
        <taxon>Flavobacteriales</taxon>
        <taxon>Flavobacteriaceae</taxon>
        <taxon>Flavobacterium</taxon>
    </lineage>
</organism>
<keyword evidence="3" id="KW-1185">Reference proteome</keyword>
<dbReference type="EMBL" id="NOXV01000292">
    <property type="protein sequence ID" value="OYQ34657.1"/>
    <property type="molecule type" value="Genomic_DNA"/>
</dbReference>
<gene>
    <name evidence="2" type="ORF">CHU92_11520</name>
</gene>
<dbReference type="Proteomes" id="UP000216605">
    <property type="component" value="Unassembled WGS sequence"/>
</dbReference>
<sequence>MKKILLAVICIIGFQSLSIAQEVVEYYSSSTSNDTVKRVKPNFYAAFGAAFIGDYKISDKLKSAGVPEMTEVIPEFAFGVNIMLQQWAFDVEATAGYSDEKNSLNRIRTATGGIKLRGHYIPFKTKSFFVSGGADISFISTQADIFRRGNQIDLNDLDPSTHTGHISLRNDMLFAGPSVAVGLFQDKSFPLRFNLGYEWGLTNGKWDSDFADVRNNVKENGLGRAYARITIGL</sequence>
<name>A0A255YZI3_9FLAO</name>
<keyword evidence="1" id="KW-0732">Signal</keyword>
<proteinExistence type="predicted"/>
<reference evidence="2 3" key="1">
    <citation type="submission" date="2017-07" db="EMBL/GenBank/DDBJ databases">
        <title>Flavobacterium cyanobacteriorum sp. nov., isolated from cyanobacterial aggregates in a eutrophic lake.</title>
        <authorList>
            <person name="Cai H."/>
        </authorList>
    </citation>
    <scope>NUCLEOTIDE SEQUENCE [LARGE SCALE GENOMIC DNA]</scope>
    <source>
        <strain evidence="2 3">TH021</strain>
    </source>
</reference>
<evidence type="ECO:0000313" key="2">
    <source>
        <dbReference type="EMBL" id="OYQ34657.1"/>
    </source>
</evidence>
<evidence type="ECO:0008006" key="4">
    <source>
        <dbReference type="Google" id="ProtNLM"/>
    </source>
</evidence>
<comment type="caution">
    <text evidence="2">The sequence shown here is derived from an EMBL/GenBank/DDBJ whole genome shotgun (WGS) entry which is preliminary data.</text>
</comment>
<evidence type="ECO:0000313" key="3">
    <source>
        <dbReference type="Proteomes" id="UP000216605"/>
    </source>
</evidence>
<feature type="signal peptide" evidence="1">
    <location>
        <begin position="1"/>
        <end position="20"/>
    </location>
</feature>
<feature type="chain" id="PRO_5013078437" description="Outer membrane protein beta-barrel domain-containing protein" evidence="1">
    <location>
        <begin position="21"/>
        <end position="233"/>
    </location>
</feature>
<accession>A0A255YZI3</accession>
<dbReference type="OrthoDB" id="1357163at2"/>